<protein>
    <recommendedName>
        <fullName evidence="3">Class I SAM-dependent methyltransferase</fullName>
    </recommendedName>
</protein>
<dbReference type="AlphaFoldDB" id="A0A6M1U0Q0"/>
<keyword evidence="2" id="KW-1185">Reference proteome</keyword>
<reference evidence="1 2" key="1">
    <citation type="submission" date="2020-02" db="EMBL/GenBank/DDBJ databases">
        <title>Rhodobacter translucens sp. nov., a novel bacterium isolated from activated sludge.</title>
        <authorList>
            <person name="Liu J."/>
        </authorList>
    </citation>
    <scope>NUCLEOTIDE SEQUENCE [LARGE SCALE GENOMIC DNA]</scope>
    <source>
        <strain evidence="1 2">HX-7-19</strain>
    </source>
</reference>
<dbReference type="SUPFAM" id="SSF53335">
    <property type="entry name" value="S-adenosyl-L-methionine-dependent methyltransferases"/>
    <property type="match status" value="1"/>
</dbReference>
<dbReference type="InterPro" id="IPR029063">
    <property type="entry name" value="SAM-dependent_MTases_sf"/>
</dbReference>
<sequence>MLDTRQIINLCRQRSNRIGRFVPSREEAGDSWPSLMEEACVKHRDEILSRVSAELNDIFLAIEPAIERVNPTSLADIGCGQAFIDLLIYRRFGCDLVLIDIEESEDIHFGFAKTGAGYASLDAARQFLVANGVPDQAITTINPKREPKADLPPVDMAISLLSCGFHYPADTYEAYFSTQVRKAILLDCRRGKGGDQTLAHHGEVSIVHSGRKHDCLLCLKQA</sequence>
<dbReference type="EMBL" id="JAALFE010000042">
    <property type="protein sequence ID" value="NGQ93307.1"/>
    <property type="molecule type" value="Genomic_DNA"/>
</dbReference>
<accession>A0A6M1U0Q0</accession>
<evidence type="ECO:0000313" key="1">
    <source>
        <dbReference type="EMBL" id="NGQ93307.1"/>
    </source>
</evidence>
<name>A0A6M1U0Q0_9RHOB</name>
<evidence type="ECO:0008006" key="3">
    <source>
        <dbReference type="Google" id="ProtNLM"/>
    </source>
</evidence>
<proteinExistence type="predicted"/>
<dbReference type="Proteomes" id="UP000474758">
    <property type="component" value="Unassembled WGS sequence"/>
</dbReference>
<gene>
    <name evidence="1" type="ORF">G5V65_20680</name>
</gene>
<dbReference type="RefSeq" id="WP_165054264.1">
    <property type="nucleotide sequence ID" value="NZ_JAALFE010000042.1"/>
</dbReference>
<comment type="caution">
    <text evidence="1">The sequence shown here is derived from an EMBL/GenBank/DDBJ whole genome shotgun (WGS) entry which is preliminary data.</text>
</comment>
<organism evidence="1 2">
    <name type="scientific">Paragemmobacter kunshanensis</name>
    <dbReference type="NCBI Taxonomy" id="2583234"/>
    <lineage>
        <taxon>Bacteria</taxon>
        <taxon>Pseudomonadati</taxon>
        <taxon>Pseudomonadota</taxon>
        <taxon>Alphaproteobacteria</taxon>
        <taxon>Rhodobacterales</taxon>
        <taxon>Paracoccaceae</taxon>
        <taxon>Paragemmobacter</taxon>
    </lineage>
</organism>
<evidence type="ECO:0000313" key="2">
    <source>
        <dbReference type="Proteomes" id="UP000474758"/>
    </source>
</evidence>